<dbReference type="Proteomes" id="UP000256970">
    <property type="component" value="Unassembled WGS sequence"/>
</dbReference>
<gene>
    <name evidence="3" type="ORF">BQ4739_LOCUS11187</name>
</gene>
<evidence type="ECO:0000256" key="1">
    <source>
        <dbReference type="SAM" id="MobiDB-lite"/>
    </source>
</evidence>
<dbReference type="AlphaFoldDB" id="A0A383W1G3"/>
<name>A0A383W1G3_TETOB</name>
<feature type="transmembrane region" description="Helical" evidence="2">
    <location>
        <begin position="174"/>
        <end position="190"/>
    </location>
</feature>
<organism evidence="3 4">
    <name type="scientific">Tetradesmus obliquus</name>
    <name type="common">Green alga</name>
    <name type="synonym">Acutodesmus obliquus</name>
    <dbReference type="NCBI Taxonomy" id="3088"/>
    <lineage>
        <taxon>Eukaryota</taxon>
        <taxon>Viridiplantae</taxon>
        <taxon>Chlorophyta</taxon>
        <taxon>core chlorophytes</taxon>
        <taxon>Chlorophyceae</taxon>
        <taxon>CS clade</taxon>
        <taxon>Sphaeropleales</taxon>
        <taxon>Scenedesmaceae</taxon>
        <taxon>Tetradesmus</taxon>
    </lineage>
</organism>
<keyword evidence="2" id="KW-1133">Transmembrane helix</keyword>
<dbReference type="GO" id="GO:0009507">
    <property type="term" value="C:chloroplast"/>
    <property type="evidence" value="ECO:0007669"/>
    <property type="project" value="TreeGrafter"/>
</dbReference>
<keyword evidence="2" id="KW-0812">Transmembrane</keyword>
<accession>A0A383W1G3</accession>
<dbReference type="PANTHER" id="PTHR36356">
    <property type="entry name" value="EXPRESSED PROTEIN"/>
    <property type="match status" value="1"/>
</dbReference>
<dbReference type="PANTHER" id="PTHR36356:SF1">
    <property type="entry name" value="EXPRESSED PROTEIN"/>
    <property type="match status" value="1"/>
</dbReference>
<feature type="compositionally biased region" description="Low complexity" evidence="1">
    <location>
        <begin position="247"/>
        <end position="257"/>
    </location>
</feature>
<sequence>MRAQPCSSGVLQLQRRRVAPCYAASNTTSSNSFTQKAQEFAETAQQRVQEFVQEQKLDEKAAAASKQAKEKFSAAYEETEQNVRRTYMKLESEHNISDRVGRTKKWVNETVRDFDQEYSVSRRFKSLYDDAKRMAPTWKRQFNSFSSTQLGKATLTLAFVGLLFSGLLWQLLNVFWLLWWVSVPVSLLLASQGRKAAQQQGAGVDPSSQFGQQRWGDFGNSSSSSKGGSEGPVVEAEWTTIDEEDSSSSSSSGKRWR</sequence>
<feature type="compositionally biased region" description="Low complexity" evidence="1">
    <location>
        <begin position="216"/>
        <end position="227"/>
    </location>
</feature>
<protein>
    <submittedName>
        <fullName evidence="3">Uncharacterized protein</fullName>
    </submittedName>
</protein>
<dbReference type="EMBL" id="FNXT01001022">
    <property type="protein sequence ID" value="SZX71040.1"/>
    <property type="molecule type" value="Genomic_DNA"/>
</dbReference>
<reference evidence="3 4" key="1">
    <citation type="submission" date="2016-10" db="EMBL/GenBank/DDBJ databases">
        <authorList>
            <person name="Cai Z."/>
        </authorList>
    </citation>
    <scope>NUCLEOTIDE SEQUENCE [LARGE SCALE GENOMIC DNA]</scope>
</reference>
<keyword evidence="2" id="KW-0472">Membrane</keyword>
<feature type="region of interest" description="Disordered" evidence="1">
    <location>
        <begin position="200"/>
        <end position="257"/>
    </location>
</feature>
<evidence type="ECO:0000313" key="3">
    <source>
        <dbReference type="EMBL" id="SZX71040.1"/>
    </source>
</evidence>
<feature type="transmembrane region" description="Helical" evidence="2">
    <location>
        <begin position="150"/>
        <end position="168"/>
    </location>
</feature>
<evidence type="ECO:0000313" key="4">
    <source>
        <dbReference type="Proteomes" id="UP000256970"/>
    </source>
</evidence>
<keyword evidence="4" id="KW-1185">Reference proteome</keyword>
<evidence type="ECO:0000256" key="2">
    <source>
        <dbReference type="SAM" id="Phobius"/>
    </source>
</evidence>
<proteinExistence type="predicted"/>